<dbReference type="SUPFAM" id="SSF81321">
    <property type="entry name" value="Family A G protein-coupled receptor-like"/>
    <property type="match status" value="1"/>
</dbReference>
<evidence type="ECO:0000313" key="2">
    <source>
        <dbReference type="Proteomes" id="UP000053605"/>
    </source>
</evidence>
<feature type="non-terminal residue" evidence="1">
    <location>
        <position position="1"/>
    </location>
</feature>
<accession>A0A091V6I4</accession>
<dbReference type="Proteomes" id="UP000053605">
    <property type="component" value="Unassembled WGS sequence"/>
</dbReference>
<organism evidence="1 2">
    <name type="scientific">Opisthocomus hoazin</name>
    <name type="common">Hoatzin</name>
    <name type="synonym">Phasianus hoazin</name>
    <dbReference type="NCBI Taxonomy" id="30419"/>
    <lineage>
        <taxon>Eukaryota</taxon>
        <taxon>Metazoa</taxon>
        <taxon>Chordata</taxon>
        <taxon>Craniata</taxon>
        <taxon>Vertebrata</taxon>
        <taxon>Euteleostomi</taxon>
        <taxon>Archelosauria</taxon>
        <taxon>Archosauria</taxon>
        <taxon>Dinosauria</taxon>
        <taxon>Saurischia</taxon>
        <taxon>Theropoda</taxon>
        <taxon>Coelurosauria</taxon>
        <taxon>Aves</taxon>
        <taxon>Neognathae</taxon>
        <taxon>Neoaves</taxon>
        <taxon>Opisthocomiformes</taxon>
        <taxon>Opisthocomidae</taxon>
        <taxon>Opisthocomus</taxon>
    </lineage>
</organism>
<name>A0A091V6I4_OPIHO</name>
<sequence>CGPQLAMNSLFINTAVFLYLKPPSISSPCLDLGVAVLYFVVPPAGNPLIYSMRTEELK</sequence>
<keyword evidence="2" id="KW-1185">Reference proteome</keyword>
<dbReference type="PhylomeDB" id="A0A091V6I4"/>
<reference evidence="1 2" key="1">
    <citation type="submission" date="2014-04" db="EMBL/GenBank/DDBJ databases">
        <title>Genome evolution of avian class.</title>
        <authorList>
            <person name="Zhang G."/>
            <person name="Li C."/>
        </authorList>
    </citation>
    <scope>NUCLEOTIDE SEQUENCE [LARGE SCALE GENOMIC DNA]</scope>
    <source>
        <strain evidence="1">BGI_N306</strain>
    </source>
</reference>
<evidence type="ECO:0000313" key="1">
    <source>
        <dbReference type="EMBL" id="KFQ97992.1"/>
    </source>
</evidence>
<proteinExistence type="predicted"/>
<gene>
    <name evidence="1" type="ORF">N306_07653</name>
</gene>
<keyword evidence="1" id="KW-0675">Receptor</keyword>
<dbReference type="STRING" id="30419.A0A091V6I4"/>
<protein>
    <submittedName>
        <fullName evidence="1">Olfactory receptor 14A2</fullName>
    </submittedName>
</protein>
<dbReference type="EMBL" id="KK733659">
    <property type="protein sequence ID" value="KFQ97992.1"/>
    <property type="molecule type" value="Genomic_DNA"/>
</dbReference>
<feature type="non-terminal residue" evidence="1">
    <location>
        <position position="58"/>
    </location>
</feature>
<dbReference type="AlphaFoldDB" id="A0A091V6I4"/>